<reference evidence="4 5" key="1">
    <citation type="submission" date="2017-05" db="EMBL/GenBank/DDBJ databases">
        <authorList>
            <person name="Varghese N."/>
            <person name="Submissions S."/>
        </authorList>
    </citation>
    <scope>NUCLEOTIDE SEQUENCE [LARGE SCALE GENOMIC DNA]</scope>
    <source>
        <strain evidence="4 5">DSM 16304</strain>
    </source>
</reference>
<keyword evidence="3" id="KW-0732">Signal</keyword>
<evidence type="ECO:0000256" key="1">
    <source>
        <dbReference type="PROSITE-ProRule" id="PRU00339"/>
    </source>
</evidence>
<keyword evidence="2" id="KW-0812">Transmembrane</keyword>
<dbReference type="AlphaFoldDB" id="A0A521DXC9"/>
<keyword evidence="2" id="KW-1133">Transmembrane helix</keyword>
<keyword evidence="5" id="KW-1185">Reference proteome</keyword>
<evidence type="ECO:0000313" key="4">
    <source>
        <dbReference type="EMBL" id="SMO75540.1"/>
    </source>
</evidence>
<protein>
    <submittedName>
        <fullName evidence="4">Uncharacterized protein</fullName>
    </submittedName>
</protein>
<proteinExistence type="predicted"/>
<dbReference type="Proteomes" id="UP000317315">
    <property type="component" value="Unassembled WGS sequence"/>
</dbReference>
<dbReference type="Gene3D" id="1.25.40.10">
    <property type="entry name" value="Tetratricopeptide repeat domain"/>
    <property type="match status" value="1"/>
</dbReference>
<feature type="transmembrane region" description="Helical" evidence="2">
    <location>
        <begin position="134"/>
        <end position="165"/>
    </location>
</feature>
<feature type="transmembrane region" description="Helical" evidence="2">
    <location>
        <begin position="396"/>
        <end position="418"/>
    </location>
</feature>
<feature type="transmembrane region" description="Helical" evidence="2">
    <location>
        <begin position="171"/>
        <end position="190"/>
    </location>
</feature>
<dbReference type="RefSeq" id="WP_142936135.1">
    <property type="nucleotide sequence ID" value="NZ_FXTM01000026.1"/>
</dbReference>
<accession>A0A521DXC9</accession>
<feature type="transmembrane region" description="Helical" evidence="2">
    <location>
        <begin position="99"/>
        <end position="122"/>
    </location>
</feature>
<keyword evidence="2" id="KW-0472">Membrane</keyword>
<dbReference type="SUPFAM" id="SSF48452">
    <property type="entry name" value="TPR-like"/>
    <property type="match status" value="1"/>
</dbReference>
<organism evidence="4 5">
    <name type="scientific">Balnearium lithotrophicum</name>
    <dbReference type="NCBI Taxonomy" id="223788"/>
    <lineage>
        <taxon>Bacteria</taxon>
        <taxon>Pseudomonadati</taxon>
        <taxon>Aquificota</taxon>
        <taxon>Aquificia</taxon>
        <taxon>Desulfurobacteriales</taxon>
        <taxon>Desulfurobacteriaceae</taxon>
        <taxon>Balnearium</taxon>
    </lineage>
</organism>
<evidence type="ECO:0000256" key="2">
    <source>
        <dbReference type="SAM" id="Phobius"/>
    </source>
</evidence>
<feature type="transmembrane region" description="Helical" evidence="2">
    <location>
        <begin position="346"/>
        <end position="370"/>
    </location>
</feature>
<evidence type="ECO:0000313" key="5">
    <source>
        <dbReference type="Proteomes" id="UP000317315"/>
    </source>
</evidence>
<evidence type="ECO:0000256" key="3">
    <source>
        <dbReference type="SAM" id="SignalP"/>
    </source>
</evidence>
<keyword evidence="1" id="KW-0802">TPR repeat</keyword>
<feature type="signal peptide" evidence="3">
    <location>
        <begin position="1"/>
        <end position="20"/>
    </location>
</feature>
<feature type="repeat" description="TPR" evidence="1">
    <location>
        <begin position="262"/>
        <end position="295"/>
    </location>
</feature>
<gene>
    <name evidence="4" type="ORF">SAMN06269117_12619</name>
</gene>
<name>A0A521DXC9_9BACT</name>
<dbReference type="InterPro" id="IPR019734">
    <property type="entry name" value="TPR_rpt"/>
</dbReference>
<dbReference type="PROSITE" id="PS50005">
    <property type="entry name" value="TPR"/>
    <property type="match status" value="1"/>
</dbReference>
<sequence length="420" mass="48285">MKVLTNLLIVLTLFFNSAFAVGQNKNFSSMTLDKAILKLENDIREGKNKQILKRDVKNILNIKSKLPIYYVPEINYLLKEKIEPLPESDLTLLKEVLRVVLSAINGIKVFLFTVSFLTLVLFFQSVRLRNIYKLILTILSVSLLILSSFNTNLSLTIFGIIPILLYRLRKIKFFSSSLLFVLLFIILQILGNQIINLSLNNKFLYEIKVKRDGYAPKFLIKDSFKKKNEYILEEVTNGIALGNLDLVKKLKHLKLDSPNLKQIYLNDLGYVTFQRGNYKAALNYFTEALSLRENESILYNLYLTYSSLLELDKAEAIKNTLLTRKIDISTLPSVPILIHVPSNYKVFTFSFSYFLFLIIGLILGTIISLISPLRREEINYNVLTLVGMKIFIEEKIFPFLILSLLSFLVNFILGMVVCQS</sequence>
<feature type="chain" id="PRO_5021765546" evidence="3">
    <location>
        <begin position="21"/>
        <end position="420"/>
    </location>
</feature>
<dbReference type="InterPro" id="IPR011990">
    <property type="entry name" value="TPR-like_helical_dom_sf"/>
</dbReference>
<dbReference type="EMBL" id="FXTM01000026">
    <property type="protein sequence ID" value="SMO75540.1"/>
    <property type="molecule type" value="Genomic_DNA"/>
</dbReference>
<dbReference type="OrthoDB" id="11926at2"/>